<keyword evidence="2" id="KW-1185">Reference proteome</keyword>
<evidence type="ECO:0000313" key="1">
    <source>
        <dbReference type="EMBL" id="MFC6022805.1"/>
    </source>
</evidence>
<dbReference type="Pfam" id="PF14430">
    <property type="entry name" value="Imm1"/>
    <property type="match status" value="1"/>
</dbReference>
<dbReference type="Proteomes" id="UP001596203">
    <property type="component" value="Unassembled WGS sequence"/>
</dbReference>
<organism evidence="1 2">
    <name type="scientific">Plantactinospora solaniradicis</name>
    <dbReference type="NCBI Taxonomy" id="1723736"/>
    <lineage>
        <taxon>Bacteria</taxon>
        <taxon>Bacillati</taxon>
        <taxon>Actinomycetota</taxon>
        <taxon>Actinomycetes</taxon>
        <taxon>Micromonosporales</taxon>
        <taxon>Micromonosporaceae</taxon>
        <taxon>Plantactinospora</taxon>
    </lineage>
</organism>
<proteinExistence type="predicted"/>
<name>A0ABW1KMY4_9ACTN</name>
<comment type="caution">
    <text evidence="1">The sequence shown here is derived from an EMBL/GenBank/DDBJ whole genome shotgun (WGS) entry which is preliminary data.</text>
</comment>
<dbReference type="EMBL" id="JBHSPR010000068">
    <property type="protein sequence ID" value="MFC6022805.1"/>
    <property type="molecule type" value="Genomic_DNA"/>
</dbReference>
<sequence>MSRYIVTWGLDEQADDTYRVIVGNVDELDRVLDTIERTSDDDNAAYVVTILAEDDPDAHRAIQIGVGRSDRGFLLYLGEDGGYGYEPGLSPWPETVVFDYNGEATEYKPARTRITPAVVRAAARGYLTATRPQTIAIDPNA</sequence>
<protein>
    <submittedName>
        <fullName evidence="1">Imm1 family immunity protein</fullName>
    </submittedName>
</protein>
<dbReference type="InterPro" id="IPR025680">
    <property type="entry name" value="DddI"/>
</dbReference>
<dbReference type="RefSeq" id="WP_377432605.1">
    <property type="nucleotide sequence ID" value="NZ_JBHSPR010000068.1"/>
</dbReference>
<accession>A0ABW1KMY4</accession>
<gene>
    <name evidence="1" type="ORF">ACFP2T_42460</name>
</gene>
<reference evidence="2" key="1">
    <citation type="journal article" date="2019" name="Int. J. Syst. Evol. Microbiol.">
        <title>The Global Catalogue of Microorganisms (GCM) 10K type strain sequencing project: providing services to taxonomists for standard genome sequencing and annotation.</title>
        <authorList>
            <consortium name="The Broad Institute Genomics Platform"/>
            <consortium name="The Broad Institute Genome Sequencing Center for Infectious Disease"/>
            <person name="Wu L."/>
            <person name="Ma J."/>
        </authorList>
    </citation>
    <scope>NUCLEOTIDE SEQUENCE [LARGE SCALE GENOMIC DNA]</scope>
    <source>
        <strain evidence="2">ZS-35-S2</strain>
    </source>
</reference>
<evidence type="ECO:0000313" key="2">
    <source>
        <dbReference type="Proteomes" id="UP001596203"/>
    </source>
</evidence>